<dbReference type="InterPro" id="IPR023614">
    <property type="entry name" value="Porin_dom_sf"/>
</dbReference>
<dbReference type="EMBL" id="JARBFT010000001">
    <property type="protein sequence ID" value="MDE1513440.1"/>
    <property type="molecule type" value="Genomic_DNA"/>
</dbReference>
<dbReference type="PANTHER" id="PTHR34501">
    <property type="entry name" value="PROTEIN YDDL-RELATED"/>
    <property type="match status" value="1"/>
</dbReference>
<evidence type="ECO:0000313" key="7">
    <source>
        <dbReference type="Proteomes" id="UP001216189"/>
    </source>
</evidence>
<protein>
    <submittedName>
        <fullName evidence="6">Porin</fullName>
    </submittedName>
</protein>
<dbReference type="Proteomes" id="UP001216189">
    <property type="component" value="Unassembled WGS sequence"/>
</dbReference>
<keyword evidence="7" id="KW-1185">Reference proteome</keyword>
<feature type="chain" id="PRO_5045289209" evidence="4">
    <location>
        <begin position="26"/>
        <end position="343"/>
    </location>
</feature>
<evidence type="ECO:0000313" key="6">
    <source>
        <dbReference type="EMBL" id="MDE1513440.1"/>
    </source>
</evidence>
<feature type="signal peptide" evidence="4">
    <location>
        <begin position="1"/>
        <end position="25"/>
    </location>
</feature>
<evidence type="ECO:0000256" key="1">
    <source>
        <dbReference type="ARBA" id="ARBA00004571"/>
    </source>
</evidence>
<comment type="subcellular location">
    <subcellularLocation>
        <location evidence="1">Cell outer membrane</location>
        <topology evidence="1">Multi-pass membrane protein</topology>
    </subcellularLocation>
</comment>
<gene>
    <name evidence="6" type="ORF">PUN32_00245</name>
</gene>
<sequence>MDKMFKRTLLASAVAMVAAAGSANAAIDLNGKAVQLYGQAAGFMQFSSPDKGDSSVNAVIESRVGFRGVVEFEDFGPDFVWQIEGGNANNGGFSPDTSWTHVDNGQFGARDTYLGLSFDGVGSFKYGRQLVAAYNYVDWPHSNPGLGNVFDWNQDIGASFEDRANNVLRFDSVNFGGFNVQLTLSGMGSTTDALVTSIGASYQMGPVNLHGGYYTQGSYTDANGAAGDQSYSIVGATLGLDAFTLTGAVKLMENGVNDGEQMAYSATAQYVMNNQWVYKVGIAGTNDAKFDGKKQADTSDLALTARLGYLLPSTYLFIDSRNYKMNAADGFDMNILVGAEYYF</sequence>
<keyword evidence="3" id="KW-0472">Membrane</keyword>
<dbReference type="Gene3D" id="2.40.160.10">
    <property type="entry name" value="Porin"/>
    <property type="match status" value="1"/>
</dbReference>
<name>A0ABT5UVK6_9VIBR</name>
<dbReference type="CDD" id="cd00342">
    <property type="entry name" value="gram_neg_porins"/>
    <property type="match status" value="1"/>
</dbReference>
<dbReference type="InterPro" id="IPR050298">
    <property type="entry name" value="Gram-neg_bact_OMP"/>
</dbReference>
<proteinExistence type="predicted"/>
<evidence type="ECO:0000256" key="3">
    <source>
        <dbReference type="ARBA" id="ARBA00023136"/>
    </source>
</evidence>
<comment type="caution">
    <text evidence="6">The sequence shown here is derived from an EMBL/GenBank/DDBJ whole genome shotgun (WGS) entry which is preliminary data.</text>
</comment>
<dbReference type="PRINTS" id="PR00182">
    <property type="entry name" value="ECOLNEIPORIN"/>
</dbReference>
<dbReference type="SUPFAM" id="SSF56935">
    <property type="entry name" value="Porins"/>
    <property type="match status" value="1"/>
</dbReference>
<feature type="domain" description="Porin" evidence="5">
    <location>
        <begin position="13"/>
        <end position="304"/>
    </location>
</feature>
<reference evidence="6 7" key="1">
    <citation type="submission" date="2023-02" db="EMBL/GenBank/DDBJ databases">
        <title>Vibrio intestini sp. nov., a close relative of Vibrio cholerae isolated from the intestine of Healthy Culter dabryi.</title>
        <authorList>
            <person name="Wu N."/>
        </authorList>
    </citation>
    <scope>NUCLEOTIDE SEQUENCE [LARGE SCALE GENOMIC DNA]</scope>
    <source>
        <strain evidence="6 7">DSL-7</strain>
    </source>
</reference>
<dbReference type="RefSeq" id="WP_274721225.1">
    <property type="nucleotide sequence ID" value="NZ_JARBFT010000001.1"/>
</dbReference>
<keyword evidence="2 4" id="KW-0732">Signal</keyword>
<dbReference type="Pfam" id="PF13609">
    <property type="entry name" value="Porin_4"/>
    <property type="match status" value="1"/>
</dbReference>
<accession>A0ABT5UVK6</accession>
<organism evidence="6 7">
    <name type="scientific">Vibrio chanodichtyis</name>
    <dbReference type="NCBI Taxonomy" id="3027932"/>
    <lineage>
        <taxon>Bacteria</taxon>
        <taxon>Pseudomonadati</taxon>
        <taxon>Pseudomonadota</taxon>
        <taxon>Gammaproteobacteria</taxon>
        <taxon>Vibrionales</taxon>
        <taxon>Vibrionaceae</taxon>
        <taxon>Vibrio</taxon>
    </lineage>
</organism>
<evidence type="ECO:0000256" key="4">
    <source>
        <dbReference type="SAM" id="SignalP"/>
    </source>
</evidence>
<evidence type="ECO:0000259" key="5">
    <source>
        <dbReference type="Pfam" id="PF13609"/>
    </source>
</evidence>
<evidence type="ECO:0000256" key="2">
    <source>
        <dbReference type="ARBA" id="ARBA00022729"/>
    </source>
</evidence>
<dbReference type="InterPro" id="IPR001702">
    <property type="entry name" value="Porin_Gram-ve"/>
</dbReference>
<dbReference type="PANTHER" id="PTHR34501:SF2">
    <property type="entry name" value="OUTER MEMBRANE PORIN F-RELATED"/>
    <property type="match status" value="1"/>
</dbReference>
<dbReference type="InterPro" id="IPR033900">
    <property type="entry name" value="Gram_neg_porin_domain"/>
</dbReference>